<protein>
    <submittedName>
        <fullName evidence="2">Uncharacterized protein</fullName>
    </submittedName>
</protein>
<feature type="region of interest" description="Disordered" evidence="1">
    <location>
        <begin position="35"/>
        <end position="56"/>
    </location>
</feature>
<dbReference type="AlphaFoldDB" id="A0A9Q0G497"/>
<evidence type="ECO:0000313" key="2">
    <source>
        <dbReference type="EMBL" id="KAJ4842049.1"/>
    </source>
</evidence>
<feature type="region of interest" description="Disordered" evidence="1">
    <location>
        <begin position="78"/>
        <end position="109"/>
    </location>
</feature>
<feature type="compositionally biased region" description="Polar residues" evidence="1">
    <location>
        <begin position="420"/>
        <end position="434"/>
    </location>
</feature>
<feature type="region of interest" description="Disordered" evidence="1">
    <location>
        <begin position="137"/>
        <end position="162"/>
    </location>
</feature>
<reference evidence="2" key="2">
    <citation type="journal article" date="2023" name="Plants (Basel)">
        <title>Annotation of the Turnera subulata (Passifloraceae) Draft Genome Reveals the S-Locus Evolved after the Divergence of Turneroideae from Passifloroideae in a Stepwise Manner.</title>
        <authorList>
            <person name="Henning P.M."/>
            <person name="Roalson E.H."/>
            <person name="Mir W."/>
            <person name="McCubbin A.G."/>
            <person name="Shore J.S."/>
        </authorList>
    </citation>
    <scope>NUCLEOTIDE SEQUENCE</scope>
    <source>
        <strain evidence="2">F60SS</strain>
    </source>
</reference>
<dbReference type="Proteomes" id="UP001141552">
    <property type="component" value="Unassembled WGS sequence"/>
</dbReference>
<sequence>MGQHDAKASGVVIDNRNIFPSEENVHLVKTILDASHSDGNSGLKSQKQSSVSDHEANSCETSKLADMERKCLNHDCLSSTDSAKENTDESRLSSAVASTSRNSELKTDNCAERAPNAMPHFNKPTCSTNVKDSDVSTCSPQGNDSLQNFTTNSDVSSEGREPIGKESKSFIHERMSSVMQTAYHNKRLKTEYSFNSASITLPASSDDTCLETLQDVKPCQHNTFCSKNISRYSDFKGSLEEPAFKSSRKTLGMPIGMKDFPCVGGFSPQNLSETAEDNNLVNVGDDIWKMDLPKKENEDVSELEAFYDPDDALEVARRVAQEVKQEVGMYKESSESCSLVQERSDETGNLGPDDSAASAKDCFAENGNKNLFENEQDKHDSVCCTNGEADPELSMGNQDLCLDVKELSHDTGSIKKDPTNDNMNGRVSSPLTTKPEVITNNNQFTSVLKFNLNENILTDEVDSYKQSVAGLPPSHADVLSKPIPVVAKFGIPLCLPKPHLQLDGGAASWMGFSSNSAFRPTSFPESFNTTKSSPARGNDNGSKALQTIGFDLNIAAEGCDFDGEFLPQVCGQEKSKFPKFSMETSSKGKERFNIDLNCVHGSDDLCHQPPLPTSSSRHCDRDFDLNDNPTPADPFGDSEQPGQGTLMLGDRQFDHHAVKYLGNARNSDSKGEGSLYWTDSSYMRSFSHGHARPVIVTTPNILPPVEQMQNLASLQHRSTYAAVNPTTPLPSRAFSYGGNAFFIDPNNRMSSNGYPPVVFPYLTDPRAAPVFPQMPGSGSLPAFSRTPHHMPAPGGPNNGEMAMTRPGSNLDGRVTSSDYAFQGENGRQWFIPVNIATEDQIRSFHQPSLPATPMKRKEPEGMPDSYQLGFRQMAMWP</sequence>
<feature type="compositionally biased region" description="Polar residues" evidence="1">
    <location>
        <begin position="92"/>
        <end position="102"/>
    </location>
</feature>
<evidence type="ECO:0000256" key="1">
    <source>
        <dbReference type="SAM" id="MobiDB-lite"/>
    </source>
</evidence>
<evidence type="ECO:0000313" key="3">
    <source>
        <dbReference type="Proteomes" id="UP001141552"/>
    </source>
</evidence>
<feature type="region of interest" description="Disordered" evidence="1">
    <location>
        <begin position="333"/>
        <end position="354"/>
    </location>
</feature>
<feature type="region of interest" description="Disordered" evidence="1">
    <location>
        <begin position="412"/>
        <end position="434"/>
    </location>
</feature>
<organism evidence="2 3">
    <name type="scientific">Turnera subulata</name>
    <dbReference type="NCBI Taxonomy" id="218843"/>
    <lineage>
        <taxon>Eukaryota</taxon>
        <taxon>Viridiplantae</taxon>
        <taxon>Streptophyta</taxon>
        <taxon>Embryophyta</taxon>
        <taxon>Tracheophyta</taxon>
        <taxon>Spermatophyta</taxon>
        <taxon>Magnoliopsida</taxon>
        <taxon>eudicotyledons</taxon>
        <taxon>Gunneridae</taxon>
        <taxon>Pentapetalae</taxon>
        <taxon>rosids</taxon>
        <taxon>fabids</taxon>
        <taxon>Malpighiales</taxon>
        <taxon>Passifloraceae</taxon>
        <taxon>Turnera</taxon>
    </lineage>
</organism>
<accession>A0A9Q0G497</accession>
<feature type="compositionally biased region" description="Polar residues" evidence="1">
    <location>
        <begin position="137"/>
        <end position="156"/>
    </location>
</feature>
<dbReference type="PANTHER" id="PTHR47292">
    <property type="entry name" value="TRANSCRIPTION ELONGATION FACTOR (TFIIS) FAMILY PROTEIN-RELATED"/>
    <property type="match status" value="1"/>
</dbReference>
<dbReference type="PANTHER" id="PTHR47292:SF3">
    <property type="entry name" value="PROTEIN WAVE"/>
    <property type="match status" value="1"/>
</dbReference>
<feature type="compositionally biased region" description="Basic and acidic residues" evidence="1">
    <location>
        <begin position="82"/>
        <end position="91"/>
    </location>
</feature>
<name>A0A9Q0G497_9ROSI</name>
<proteinExistence type="predicted"/>
<gene>
    <name evidence="2" type="ORF">Tsubulata_037964</name>
</gene>
<dbReference type="OrthoDB" id="1595674at2759"/>
<keyword evidence="3" id="KW-1185">Reference proteome</keyword>
<reference evidence="2" key="1">
    <citation type="submission" date="2022-02" db="EMBL/GenBank/DDBJ databases">
        <authorList>
            <person name="Henning P.M."/>
            <person name="McCubbin A.G."/>
            <person name="Shore J.S."/>
        </authorList>
    </citation>
    <scope>NUCLEOTIDE SEQUENCE</scope>
    <source>
        <strain evidence="2">F60SS</strain>
        <tissue evidence="2">Leaves</tissue>
    </source>
</reference>
<feature type="compositionally biased region" description="Polar residues" evidence="1">
    <location>
        <begin position="37"/>
        <end position="51"/>
    </location>
</feature>
<comment type="caution">
    <text evidence="2">The sequence shown here is derived from an EMBL/GenBank/DDBJ whole genome shotgun (WGS) entry which is preliminary data.</text>
</comment>
<dbReference type="EMBL" id="JAKUCV010002602">
    <property type="protein sequence ID" value="KAJ4842049.1"/>
    <property type="molecule type" value="Genomic_DNA"/>
</dbReference>